<keyword evidence="2" id="KW-1185">Reference proteome</keyword>
<gene>
    <name evidence="1" type="ORF">AKJ57_03235</name>
</gene>
<dbReference type="EMBL" id="LHXJ01000032">
    <property type="protein sequence ID" value="KXA90905.1"/>
    <property type="molecule type" value="Genomic_DNA"/>
</dbReference>
<sequence>MMNKPLDETVKAIEKFLALKIDDTKKGNKLGKKIIKIAADIRALIIEKELKKKFQKIISRLKNYSSRLSRDVLNSENGPLNRDWEQFARQDLSRLKDEVLALQEFLIEHEAILQKRQNERRYGLDFKELARRIRKEDSIDEITRSQFLRTVDKLEVERIGEFKNTLLRISKWLFALKELKTEVENVAQ</sequence>
<reference evidence="1 2" key="1">
    <citation type="journal article" date="2016" name="Sci. Rep.">
        <title>Metabolic traits of an uncultured archaeal lineage -MSBL1- from brine pools of the Red Sea.</title>
        <authorList>
            <person name="Mwirichia R."/>
            <person name="Alam I."/>
            <person name="Rashid M."/>
            <person name="Vinu M."/>
            <person name="Ba-Alawi W."/>
            <person name="Anthony Kamau A."/>
            <person name="Kamanda Ngugi D."/>
            <person name="Goker M."/>
            <person name="Klenk H.P."/>
            <person name="Bajic V."/>
            <person name="Stingl U."/>
        </authorList>
    </citation>
    <scope>NUCLEOTIDE SEQUENCE [LARGE SCALE GENOMIC DNA]</scope>
    <source>
        <strain evidence="1">SCGC-AAA259A05</strain>
    </source>
</reference>
<accession>A0A133U9N8</accession>
<evidence type="ECO:0000313" key="1">
    <source>
        <dbReference type="EMBL" id="KXA90905.1"/>
    </source>
</evidence>
<comment type="caution">
    <text evidence="1">The sequence shown here is derived from an EMBL/GenBank/DDBJ whole genome shotgun (WGS) entry which is preliminary data.</text>
</comment>
<protein>
    <submittedName>
        <fullName evidence="1">Uncharacterized protein</fullName>
    </submittedName>
</protein>
<evidence type="ECO:0000313" key="2">
    <source>
        <dbReference type="Proteomes" id="UP000070163"/>
    </source>
</evidence>
<proteinExistence type="predicted"/>
<name>A0A133U9N8_9EURY</name>
<dbReference type="AlphaFoldDB" id="A0A133U9N8"/>
<organism evidence="1 2">
    <name type="scientific">candidate division MSBL1 archaeon SCGC-AAA259A05</name>
    <dbReference type="NCBI Taxonomy" id="1698259"/>
    <lineage>
        <taxon>Archaea</taxon>
        <taxon>Methanobacteriati</taxon>
        <taxon>Methanobacteriota</taxon>
        <taxon>candidate division MSBL1</taxon>
    </lineage>
</organism>
<dbReference type="Proteomes" id="UP000070163">
    <property type="component" value="Unassembled WGS sequence"/>
</dbReference>